<dbReference type="EMBL" id="CAJVQC010006029">
    <property type="protein sequence ID" value="CAG8561721.1"/>
    <property type="molecule type" value="Genomic_DNA"/>
</dbReference>
<keyword evidence="2" id="KW-1185">Reference proteome</keyword>
<organism evidence="1 2">
    <name type="scientific">Racocetra persica</name>
    <dbReference type="NCBI Taxonomy" id="160502"/>
    <lineage>
        <taxon>Eukaryota</taxon>
        <taxon>Fungi</taxon>
        <taxon>Fungi incertae sedis</taxon>
        <taxon>Mucoromycota</taxon>
        <taxon>Glomeromycotina</taxon>
        <taxon>Glomeromycetes</taxon>
        <taxon>Diversisporales</taxon>
        <taxon>Gigasporaceae</taxon>
        <taxon>Racocetra</taxon>
    </lineage>
</organism>
<sequence length="548" mass="63374">MPKSFHEDLVADLTRLYETKERYDIIINVGEEPNVEKIYAHSALLCIRSPYFHTALSNKWAKEEDGYLVLSKPNIRAFIFKIVLEFLYCGTADLESLEIEIIFELLLAADELLIQKFTAYIQEFLTENSYKFLEQSLMKVLCFIVHNKFDELNDAYVETICENPDLLFDSEEFLSLEGEALKLILKCDNLDKEESVIWKQLVKWGLAQCKTLKNSMMCDDTKNDGSDRLEDKTLENSMMCDNTKNEGSDRLEDKTLENSMMCGDTKNEDSDRLEDKMLENSMMCGDAKNEDSDRLEEVLQELIKLIRFYQIDPKEFIPEVWKYKHLLPDKIVEDILHCHLDPDTKPKYNKFPIRWGNFKVDSMLIDKEIALLLTNWIDKKTIDDEESKGFQYHFNLLFRNSLDGCCHSYSKFHQKCDNKGKTIVIAKVTDDSDGNWVYGGYNPLDWNGNDVWKPTTESFLFILNKDDLRGGIISYVNDSSHAIYCNSDCGPSFGEGPDFRISNDGSNVTYGVKSYHNELILDNNNITPKLEITDYEVFQVVSNISTQG</sequence>
<gene>
    <name evidence="1" type="ORF">RPERSI_LOCUS4391</name>
</gene>
<protein>
    <submittedName>
        <fullName evidence="1">8567_t:CDS:1</fullName>
    </submittedName>
</protein>
<comment type="caution">
    <text evidence="1">The sequence shown here is derived from an EMBL/GenBank/DDBJ whole genome shotgun (WGS) entry which is preliminary data.</text>
</comment>
<name>A0ACA9LZX7_9GLOM</name>
<evidence type="ECO:0000313" key="2">
    <source>
        <dbReference type="Proteomes" id="UP000789920"/>
    </source>
</evidence>
<dbReference type="Proteomes" id="UP000789920">
    <property type="component" value="Unassembled WGS sequence"/>
</dbReference>
<proteinExistence type="predicted"/>
<accession>A0ACA9LZX7</accession>
<evidence type="ECO:0000313" key="1">
    <source>
        <dbReference type="EMBL" id="CAG8561721.1"/>
    </source>
</evidence>
<reference evidence="1" key="1">
    <citation type="submission" date="2021-06" db="EMBL/GenBank/DDBJ databases">
        <authorList>
            <person name="Kallberg Y."/>
            <person name="Tangrot J."/>
            <person name="Rosling A."/>
        </authorList>
    </citation>
    <scope>NUCLEOTIDE SEQUENCE</scope>
    <source>
        <strain evidence="1">MA461A</strain>
    </source>
</reference>